<reference evidence="7 8" key="1">
    <citation type="submission" date="2018-03" db="EMBL/GenBank/DDBJ databases">
        <title>Draft genome sequence of Rohu Carp (Labeo rohita).</title>
        <authorList>
            <person name="Das P."/>
            <person name="Kushwaha B."/>
            <person name="Joshi C.G."/>
            <person name="Kumar D."/>
            <person name="Nagpure N.S."/>
            <person name="Sahoo L."/>
            <person name="Das S.P."/>
            <person name="Bit A."/>
            <person name="Patnaik S."/>
            <person name="Meher P.K."/>
            <person name="Jayasankar P."/>
            <person name="Koringa P.G."/>
            <person name="Patel N.V."/>
            <person name="Hinsu A.T."/>
            <person name="Kumar R."/>
            <person name="Pandey M."/>
            <person name="Agarwal S."/>
            <person name="Srivastava S."/>
            <person name="Singh M."/>
            <person name="Iquebal M.A."/>
            <person name="Jaiswal S."/>
            <person name="Angadi U.B."/>
            <person name="Kumar N."/>
            <person name="Raza M."/>
            <person name="Shah T.M."/>
            <person name="Rai A."/>
            <person name="Jena J.K."/>
        </authorList>
    </citation>
    <scope>NUCLEOTIDE SEQUENCE [LARGE SCALE GENOMIC DNA]</scope>
    <source>
        <strain evidence="7">DASCIFA01</strain>
        <tissue evidence="7">Testis</tissue>
    </source>
</reference>
<accession>A0A498LVP1</accession>
<dbReference type="GO" id="GO:0005793">
    <property type="term" value="C:endoplasmic reticulum-Golgi intermediate compartment"/>
    <property type="evidence" value="ECO:0007669"/>
    <property type="project" value="TreeGrafter"/>
</dbReference>
<evidence type="ECO:0000256" key="2">
    <source>
        <dbReference type="ARBA" id="ARBA00022676"/>
    </source>
</evidence>
<dbReference type="InterPro" id="IPR057279">
    <property type="entry name" value="MGAT4"/>
</dbReference>
<protein>
    <submittedName>
        <fullName evidence="7">Alpha-1,3-mannosyl-glyco 4-beta-N-acetylglucosaminyltransferase B-like protein</fullName>
    </submittedName>
</protein>
<dbReference type="PANTHER" id="PTHR12062">
    <property type="entry name" value="N-ACETYLGLUCOSAMINYLTRANSFERASE VI"/>
    <property type="match status" value="1"/>
</dbReference>
<dbReference type="GO" id="GO:0008375">
    <property type="term" value="F:acetylglucosaminyltransferase activity"/>
    <property type="evidence" value="ECO:0007669"/>
    <property type="project" value="TreeGrafter"/>
</dbReference>
<name>A0A498LVP1_LABRO</name>
<evidence type="ECO:0000313" key="8">
    <source>
        <dbReference type="Proteomes" id="UP000290572"/>
    </source>
</evidence>
<dbReference type="SUPFAM" id="SSF50814">
    <property type="entry name" value="Lipocalins"/>
    <property type="match status" value="1"/>
</dbReference>
<organism evidence="7 8">
    <name type="scientific">Labeo rohita</name>
    <name type="common">Indian major carp</name>
    <name type="synonym">Cyprinus rohita</name>
    <dbReference type="NCBI Taxonomy" id="84645"/>
    <lineage>
        <taxon>Eukaryota</taxon>
        <taxon>Metazoa</taxon>
        <taxon>Chordata</taxon>
        <taxon>Craniata</taxon>
        <taxon>Vertebrata</taxon>
        <taxon>Euteleostomi</taxon>
        <taxon>Actinopterygii</taxon>
        <taxon>Neopterygii</taxon>
        <taxon>Teleostei</taxon>
        <taxon>Ostariophysi</taxon>
        <taxon>Cypriniformes</taxon>
        <taxon>Cyprinidae</taxon>
        <taxon>Labeoninae</taxon>
        <taxon>Labeonini</taxon>
        <taxon>Labeo</taxon>
    </lineage>
</organism>
<dbReference type="GO" id="GO:0006487">
    <property type="term" value="P:protein N-linked glycosylation"/>
    <property type="evidence" value="ECO:0007669"/>
    <property type="project" value="TreeGrafter"/>
</dbReference>
<dbReference type="STRING" id="84645.A0A498LVP1"/>
<dbReference type="Gene3D" id="2.40.128.20">
    <property type="match status" value="1"/>
</dbReference>
<dbReference type="CDD" id="cd19415">
    <property type="entry name" value="lipocalin_ApoM_AGP"/>
    <property type="match status" value="1"/>
</dbReference>
<dbReference type="Pfam" id="PF23524">
    <property type="entry name" value="MGAT4A_C"/>
    <property type="match status" value="1"/>
</dbReference>
<dbReference type="InterPro" id="IPR012674">
    <property type="entry name" value="Calycin"/>
</dbReference>
<dbReference type="Pfam" id="PF04666">
    <property type="entry name" value="MGAT4_cons"/>
    <property type="match status" value="1"/>
</dbReference>
<dbReference type="InterPro" id="IPR006759">
    <property type="entry name" value="Glyco_transf_54"/>
</dbReference>
<dbReference type="GO" id="GO:0005795">
    <property type="term" value="C:Golgi stack"/>
    <property type="evidence" value="ECO:0007669"/>
    <property type="project" value="TreeGrafter"/>
</dbReference>
<dbReference type="GO" id="GO:0005783">
    <property type="term" value="C:endoplasmic reticulum"/>
    <property type="evidence" value="ECO:0007669"/>
    <property type="project" value="TreeGrafter"/>
</dbReference>
<dbReference type="PANTHER" id="PTHR12062:SF27">
    <property type="entry name" value="ALPHA-1,3-MANNOSYL-GLYCOPROTEIN 4-BETA-N-ACETYLGLUCOSAMINYLTRANSFERASE B"/>
    <property type="match status" value="1"/>
</dbReference>
<feature type="domain" description="MGAT4 conserved region" evidence="5">
    <location>
        <begin position="246"/>
        <end position="482"/>
    </location>
</feature>
<dbReference type="EMBL" id="QBIY01013043">
    <property type="protein sequence ID" value="RXN12548.1"/>
    <property type="molecule type" value="Genomic_DNA"/>
</dbReference>
<evidence type="ECO:0000259" key="6">
    <source>
        <dbReference type="Pfam" id="PF23524"/>
    </source>
</evidence>
<gene>
    <name evidence="7" type="ORF">ROHU_029517</name>
</gene>
<evidence type="ECO:0000256" key="3">
    <source>
        <dbReference type="ARBA" id="ARBA00022679"/>
    </source>
</evidence>
<feature type="domain" description="MGAT4 A/B/C C-terminal" evidence="6">
    <location>
        <begin position="499"/>
        <end position="635"/>
    </location>
</feature>
<evidence type="ECO:0000256" key="4">
    <source>
        <dbReference type="SAM" id="SignalP"/>
    </source>
</evidence>
<keyword evidence="3 7" id="KW-0808">Transferase</keyword>
<evidence type="ECO:0007829" key="9">
    <source>
        <dbReference type="PeptideAtlas" id="A0A498LVP1"/>
    </source>
</evidence>
<dbReference type="Proteomes" id="UP000290572">
    <property type="component" value="Unassembled WGS sequence"/>
</dbReference>
<keyword evidence="9" id="KW-1267">Proteomics identification</keyword>
<feature type="chain" id="PRO_5019779484" evidence="4">
    <location>
        <begin position="20"/>
        <end position="643"/>
    </location>
</feature>
<keyword evidence="2 7" id="KW-0328">Glycosyltransferase</keyword>
<comment type="pathway">
    <text evidence="1">Protein modification; protein glycosylation.</text>
</comment>
<keyword evidence="4" id="KW-0732">Signal</keyword>
<comment type="caution">
    <text evidence="7">The sequence shown here is derived from an EMBL/GenBank/DDBJ whole genome shotgun (WGS) entry which is preliminary data.</text>
</comment>
<dbReference type="InterPro" id="IPR056576">
    <property type="entry name" value="MGAT4_A/B/C_C"/>
</dbReference>
<feature type="signal peptide" evidence="4">
    <location>
        <begin position="1"/>
        <end position="19"/>
    </location>
</feature>
<evidence type="ECO:0000259" key="5">
    <source>
        <dbReference type="Pfam" id="PF04666"/>
    </source>
</evidence>
<evidence type="ECO:0000256" key="1">
    <source>
        <dbReference type="ARBA" id="ARBA00004922"/>
    </source>
</evidence>
<keyword evidence="8" id="KW-1185">Reference proteome</keyword>
<dbReference type="AlphaFoldDB" id="A0A498LVP1"/>
<proteinExistence type="evidence at protein level"/>
<sequence>MSTSVVLTALLGLFSLSQASLPDCKELITPLTLEDDNKSIMGKWIFLEGVADDHLFTDVLKIMNSSWVEFGPSTLANTLTLNQGNMLKGKCEFSTINTTLKDSTLNAKENDIISEAKFLPSCPDCVTMSFISQFKNKTIQTLYFFKRDSSRTESDMDTYWKQAECLGFKRETQYSYDGVTDNLPVKLHAVYERLLRAEQRGEVLSQELLKVLGQLQNRSIAASNLTISNSSAILEARVLRHLLPSQPNAHIYLPHLKEHEDSLKPIVHLGQRRTGVSLVLGVPTVYRQKQSYLVNTLQSLLFDLSLAERKDIVIVVFVAETNATFVNAVVQSVRTNLPDAVSSGMIEVISPSPHYYPDLNNLKETFGDPKERVRWRTKQNLDYSFLMLYAQPKGTYYVQLEDDIVAKQGFFESMKKYIEQVLSEEWLFLEFSQLGFIGKLFRTSDLPLIVEFFLMFHKDKPIDWLLDHILWVKVCNPEKDLDKDFGNQVLYKGHSNPPAELKSSLENYQSHTLERAYNGEDFFWGLTPKRGDYIVITFNTAQTVKGYFFRSGNIETNGDRFYHTTVEVLPNNNSVKEKVTRGELACCKPSSDGFVQIGSFKNGVAEGEVDGALGEIAAMRLLVHSDSDVWVLLSEVDHSHIYK</sequence>
<evidence type="ECO:0000313" key="7">
    <source>
        <dbReference type="EMBL" id="RXN12548.1"/>
    </source>
</evidence>